<dbReference type="SUPFAM" id="SSF55961">
    <property type="entry name" value="Bet v1-like"/>
    <property type="match status" value="1"/>
</dbReference>
<dbReference type="InterPro" id="IPR023393">
    <property type="entry name" value="START-like_dom_sf"/>
</dbReference>
<gene>
    <name evidence="3" type="ORF">GCM10007422_26740</name>
</gene>
<reference evidence="4" key="1">
    <citation type="journal article" date="2019" name="Int. J. Syst. Evol. Microbiol.">
        <title>The Global Catalogue of Microorganisms (GCM) 10K type strain sequencing project: providing services to taxonomists for standard genome sequencing and annotation.</title>
        <authorList>
            <consortium name="The Broad Institute Genomics Platform"/>
            <consortium name="The Broad Institute Genome Sequencing Center for Infectious Disease"/>
            <person name="Wu L."/>
            <person name="Ma J."/>
        </authorList>
    </citation>
    <scope>NUCLEOTIDE SEQUENCE [LARGE SCALE GENOMIC DNA]</scope>
    <source>
        <strain evidence="4">CGMCC 1.15287</strain>
    </source>
</reference>
<comment type="similarity">
    <text evidence="1">Belongs to the AHA1 family.</text>
</comment>
<protein>
    <submittedName>
        <fullName evidence="3">ATPase</fullName>
    </submittedName>
</protein>
<feature type="domain" description="Activator of Hsp90 ATPase homologue 1/2-like C-terminal" evidence="2">
    <location>
        <begin position="30"/>
        <end position="159"/>
    </location>
</feature>
<evidence type="ECO:0000259" key="2">
    <source>
        <dbReference type="Pfam" id="PF08327"/>
    </source>
</evidence>
<sequence length="166" mass="18950">MEISKPKATLVKQKNIFMSDNKVSLHRVIKASPEKIYRAFTDNTAIAAWLPPYGFTCTVQHREIQEGVTYKMSFQNFTTGNSHSWTGEFLEIKPNAFLKYTDRFDDPNLPGGMVTSVWFKKTSVGTELSVVQENIPEVIPTEMCYLGWQESIEKLIRLVEPEIPDA</sequence>
<evidence type="ECO:0000313" key="4">
    <source>
        <dbReference type="Proteomes" id="UP000642938"/>
    </source>
</evidence>
<dbReference type="Pfam" id="PF08327">
    <property type="entry name" value="AHSA1"/>
    <property type="match status" value="1"/>
</dbReference>
<name>A0ABQ1Y0X2_9SPHI</name>
<dbReference type="EMBL" id="BMHZ01000003">
    <property type="protein sequence ID" value="GGH08930.1"/>
    <property type="molecule type" value="Genomic_DNA"/>
</dbReference>
<dbReference type="Proteomes" id="UP000642938">
    <property type="component" value="Unassembled WGS sequence"/>
</dbReference>
<dbReference type="InterPro" id="IPR013538">
    <property type="entry name" value="ASHA1/2-like_C"/>
</dbReference>
<proteinExistence type="inferred from homology"/>
<dbReference type="Gene3D" id="3.30.530.20">
    <property type="match status" value="1"/>
</dbReference>
<evidence type="ECO:0000313" key="3">
    <source>
        <dbReference type="EMBL" id="GGH08930.1"/>
    </source>
</evidence>
<evidence type="ECO:0000256" key="1">
    <source>
        <dbReference type="ARBA" id="ARBA00006817"/>
    </source>
</evidence>
<accession>A0ABQ1Y0X2</accession>
<dbReference type="CDD" id="cd08895">
    <property type="entry name" value="SRPBCC_CalC_Aha1-like_2"/>
    <property type="match status" value="1"/>
</dbReference>
<comment type="caution">
    <text evidence="3">The sequence shown here is derived from an EMBL/GenBank/DDBJ whole genome shotgun (WGS) entry which is preliminary data.</text>
</comment>
<organism evidence="3 4">
    <name type="scientific">Pedobacter zeae</name>
    <dbReference type="NCBI Taxonomy" id="1737356"/>
    <lineage>
        <taxon>Bacteria</taxon>
        <taxon>Pseudomonadati</taxon>
        <taxon>Bacteroidota</taxon>
        <taxon>Sphingobacteriia</taxon>
        <taxon>Sphingobacteriales</taxon>
        <taxon>Sphingobacteriaceae</taxon>
        <taxon>Pedobacter</taxon>
    </lineage>
</organism>
<keyword evidence="4" id="KW-1185">Reference proteome</keyword>